<dbReference type="AlphaFoldDB" id="A0A9D4TJ47"/>
<dbReference type="InterPro" id="IPR029039">
    <property type="entry name" value="Flavoprotein-like_sf"/>
</dbReference>
<evidence type="ECO:0000313" key="2">
    <source>
        <dbReference type="Proteomes" id="UP001055712"/>
    </source>
</evidence>
<evidence type="ECO:0000313" key="1">
    <source>
        <dbReference type="EMBL" id="KAI3426916.1"/>
    </source>
</evidence>
<gene>
    <name evidence="1" type="ORF">D9Q98_006860</name>
</gene>
<keyword evidence="2" id="KW-1185">Reference proteome</keyword>
<dbReference type="Gene3D" id="3.40.50.360">
    <property type="match status" value="1"/>
</dbReference>
<comment type="caution">
    <text evidence="1">The sequence shown here is derived from an EMBL/GenBank/DDBJ whole genome shotgun (WGS) entry which is preliminary data.</text>
</comment>
<dbReference type="Proteomes" id="UP001055712">
    <property type="component" value="Unassembled WGS sequence"/>
</dbReference>
<reference evidence="1" key="2">
    <citation type="submission" date="2020-11" db="EMBL/GenBank/DDBJ databases">
        <authorList>
            <person name="Cecchin M."/>
            <person name="Marcolungo L."/>
            <person name="Rossato M."/>
            <person name="Girolomoni L."/>
            <person name="Cosentino E."/>
            <person name="Cuine S."/>
            <person name="Li-Beisson Y."/>
            <person name="Delledonne M."/>
            <person name="Ballottari M."/>
        </authorList>
    </citation>
    <scope>NUCLEOTIDE SEQUENCE</scope>
    <source>
        <strain evidence="1">211/11P</strain>
        <tissue evidence="1">Whole cell</tissue>
    </source>
</reference>
<reference evidence="1" key="1">
    <citation type="journal article" date="2019" name="Plant J.">
        <title>Chlorella vulgaris genome assembly and annotation reveals the molecular basis for metabolic acclimation to high light conditions.</title>
        <authorList>
            <person name="Cecchin M."/>
            <person name="Marcolungo L."/>
            <person name="Rossato M."/>
            <person name="Girolomoni L."/>
            <person name="Cosentino E."/>
            <person name="Cuine S."/>
            <person name="Li-Beisson Y."/>
            <person name="Delledonne M."/>
            <person name="Ballottari M."/>
        </authorList>
    </citation>
    <scope>NUCLEOTIDE SEQUENCE</scope>
    <source>
        <strain evidence="1">211/11P</strain>
    </source>
</reference>
<proteinExistence type="predicted"/>
<dbReference type="OrthoDB" id="1647169at2759"/>
<organism evidence="1 2">
    <name type="scientific">Chlorella vulgaris</name>
    <name type="common">Green alga</name>
    <dbReference type="NCBI Taxonomy" id="3077"/>
    <lineage>
        <taxon>Eukaryota</taxon>
        <taxon>Viridiplantae</taxon>
        <taxon>Chlorophyta</taxon>
        <taxon>core chlorophytes</taxon>
        <taxon>Trebouxiophyceae</taxon>
        <taxon>Chlorellales</taxon>
        <taxon>Chlorellaceae</taxon>
        <taxon>Chlorella clade</taxon>
        <taxon>Chlorella</taxon>
    </lineage>
</organism>
<dbReference type="SUPFAM" id="SSF52218">
    <property type="entry name" value="Flavoproteins"/>
    <property type="match status" value="1"/>
</dbReference>
<accession>A0A9D4TJ47</accession>
<name>A0A9D4TJ47_CHLVU</name>
<dbReference type="EMBL" id="SIDB01000010">
    <property type="protein sequence ID" value="KAI3426916.1"/>
    <property type="molecule type" value="Genomic_DNA"/>
</dbReference>
<protein>
    <submittedName>
        <fullName evidence="1">Uncharacterized protein</fullName>
    </submittedName>
</protein>
<sequence>MPPVCIGIVYYSQVLEGINSVEGCEGLMHQVAETLPPERIKAPPKTNDPVIKAEQLPDCDGLISGFPTRSGGYV</sequence>